<name>A0A402AGL9_9CHLR</name>
<dbReference type="Proteomes" id="UP000287188">
    <property type="component" value="Unassembled WGS sequence"/>
</dbReference>
<gene>
    <name evidence="2" type="ORF">KDK_19940</name>
</gene>
<feature type="transmembrane region" description="Helical" evidence="1">
    <location>
        <begin position="43"/>
        <end position="65"/>
    </location>
</feature>
<evidence type="ECO:0000256" key="1">
    <source>
        <dbReference type="SAM" id="Phobius"/>
    </source>
</evidence>
<evidence type="ECO:0000313" key="2">
    <source>
        <dbReference type="EMBL" id="GCE18194.1"/>
    </source>
</evidence>
<organism evidence="2 3">
    <name type="scientific">Dictyobacter kobayashii</name>
    <dbReference type="NCBI Taxonomy" id="2014872"/>
    <lineage>
        <taxon>Bacteria</taxon>
        <taxon>Bacillati</taxon>
        <taxon>Chloroflexota</taxon>
        <taxon>Ktedonobacteria</taxon>
        <taxon>Ktedonobacterales</taxon>
        <taxon>Dictyobacteraceae</taxon>
        <taxon>Dictyobacter</taxon>
    </lineage>
</organism>
<comment type="caution">
    <text evidence="2">The sequence shown here is derived from an EMBL/GenBank/DDBJ whole genome shotgun (WGS) entry which is preliminary data.</text>
</comment>
<sequence length="67" mass="7249">MAIIMMMAIELLIHSYLVVLGVVEVDGLLLAELPSEEVLLLSPVLLSLEPSVFFVSPLVGGRVFVLL</sequence>
<protein>
    <submittedName>
        <fullName evidence="2">Uncharacterized protein</fullName>
    </submittedName>
</protein>
<proteinExistence type="predicted"/>
<keyword evidence="1" id="KW-0472">Membrane</keyword>
<evidence type="ECO:0000313" key="3">
    <source>
        <dbReference type="Proteomes" id="UP000287188"/>
    </source>
</evidence>
<keyword evidence="3" id="KW-1185">Reference proteome</keyword>
<reference evidence="3" key="1">
    <citation type="submission" date="2018-12" db="EMBL/GenBank/DDBJ databases">
        <title>Tengunoibacter tsumagoiensis gen. nov., sp. nov., Dictyobacter kobayashii sp. nov., D. alpinus sp. nov., and D. joshuensis sp. nov. and description of Dictyobacteraceae fam. nov. within the order Ktedonobacterales isolated from Tengu-no-mugimeshi.</title>
        <authorList>
            <person name="Wang C.M."/>
            <person name="Zheng Y."/>
            <person name="Sakai Y."/>
            <person name="Toyoda A."/>
            <person name="Minakuchi Y."/>
            <person name="Abe K."/>
            <person name="Yokota A."/>
            <person name="Yabe S."/>
        </authorList>
    </citation>
    <scope>NUCLEOTIDE SEQUENCE [LARGE SCALE GENOMIC DNA]</scope>
    <source>
        <strain evidence="3">Uno11</strain>
    </source>
</reference>
<dbReference type="EMBL" id="BIFS01000001">
    <property type="protein sequence ID" value="GCE18194.1"/>
    <property type="molecule type" value="Genomic_DNA"/>
</dbReference>
<keyword evidence="1" id="KW-0812">Transmembrane</keyword>
<accession>A0A402AGL9</accession>
<keyword evidence="1" id="KW-1133">Transmembrane helix</keyword>
<dbReference type="AlphaFoldDB" id="A0A402AGL9"/>